<reference evidence="2" key="1">
    <citation type="submission" date="2020-03" db="EMBL/GenBank/DDBJ databases">
        <title>FDA dAtabase for Regulatory Grade micrObial Sequences (FDA-ARGOS): Supporting development and validation of Infectious Disease Dx tests.</title>
        <authorList>
            <person name="Campos J."/>
            <person name="Goldberg B."/>
            <person name="Tallon L."/>
            <person name="Sadzewicz L."/>
            <person name="Vavikolanu K."/>
            <person name="Mehta A."/>
            <person name="Aluvathingal J."/>
            <person name="Nadendla S."/>
            <person name="Nandy P."/>
            <person name="Geyer C."/>
            <person name="Yan Y."/>
            <person name="Sichtig H."/>
        </authorList>
    </citation>
    <scope>NUCLEOTIDE SEQUENCE [LARGE SCALE GENOMIC DNA]</scope>
    <source>
        <strain evidence="2">FDAARGOS_652</strain>
    </source>
</reference>
<dbReference type="GO" id="GO:0005741">
    <property type="term" value="C:mitochondrial outer membrane"/>
    <property type="evidence" value="ECO:0007669"/>
    <property type="project" value="InterPro"/>
</dbReference>
<dbReference type="PANTHER" id="PTHR28241">
    <property type="entry name" value="MITOCHONDRIAL IMPORT PROTEIN 1"/>
    <property type="match status" value="1"/>
</dbReference>
<gene>
    <name evidence="2" type="ORF">FOB60_000580</name>
</gene>
<protein>
    <submittedName>
        <fullName evidence="2">Outer membrane protein TOM13 family protein</fullName>
    </submittedName>
</protein>
<evidence type="ECO:0000313" key="3">
    <source>
        <dbReference type="Proteomes" id="UP000590412"/>
    </source>
</evidence>
<proteinExistence type="predicted"/>
<dbReference type="EMBL" id="JABWAB010000001">
    <property type="protein sequence ID" value="KAF6058998.1"/>
    <property type="molecule type" value="Genomic_DNA"/>
</dbReference>
<dbReference type="GO" id="GO:0070096">
    <property type="term" value="P:mitochondrial outer membrane translocase complex assembly"/>
    <property type="evidence" value="ECO:0007669"/>
    <property type="project" value="TreeGrafter"/>
</dbReference>
<name>A0A8X7NS17_CANPA</name>
<evidence type="ECO:0000313" key="2">
    <source>
        <dbReference type="EMBL" id="KAF6058998.1"/>
    </source>
</evidence>
<accession>A0A8X7NS17</accession>
<comment type="caution">
    <text evidence="2">The sequence shown here is derived from an EMBL/GenBank/DDBJ whole genome shotgun (WGS) entry which is preliminary data.</text>
</comment>
<evidence type="ECO:0000256" key="1">
    <source>
        <dbReference type="SAM" id="MobiDB-lite"/>
    </source>
</evidence>
<dbReference type="GO" id="GO:0045040">
    <property type="term" value="P:protein insertion into mitochondrial outer membrane"/>
    <property type="evidence" value="ECO:0007669"/>
    <property type="project" value="TreeGrafter"/>
</dbReference>
<dbReference type="Proteomes" id="UP000590412">
    <property type="component" value="Unassembled WGS sequence"/>
</dbReference>
<feature type="compositionally biased region" description="Low complexity" evidence="1">
    <location>
        <begin position="13"/>
        <end position="26"/>
    </location>
</feature>
<dbReference type="InterPro" id="IPR013262">
    <property type="entry name" value="OMP_MIM1/TOM13_mt"/>
</dbReference>
<feature type="region of interest" description="Disordered" evidence="1">
    <location>
        <begin position="1"/>
        <end position="49"/>
    </location>
</feature>
<dbReference type="OrthoDB" id="5529571at2759"/>
<dbReference type="Pfam" id="PF08219">
    <property type="entry name" value="TOM13"/>
    <property type="match status" value="1"/>
</dbReference>
<sequence length="175" mass="19638">MSGSFAQRSYRESSSQNTQQSPSTATIPRSLEHAESESHTIFSPRNPNPLEQEVLGEIIADALNEGSDGGVTVNADISDTVDRDIQEGQEIIGDEEDEEQPYPEQRRLSFWPYFIGIVRKSAINLVLPFINGMMLGFGEILAHEIGFHYHWHGAKVEPPRRLAQRKLQEAGSKYL</sequence>
<organism evidence="2 3">
    <name type="scientific">Candida parapsilosis</name>
    <name type="common">Yeast</name>
    <dbReference type="NCBI Taxonomy" id="5480"/>
    <lineage>
        <taxon>Eukaryota</taxon>
        <taxon>Fungi</taxon>
        <taxon>Dikarya</taxon>
        <taxon>Ascomycota</taxon>
        <taxon>Saccharomycotina</taxon>
        <taxon>Pichiomycetes</taxon>
        <taxon>Debaryomycetaceae</taxon>
        <taxon>Candida/Lodderomyces clade</taxon>
        <taxon>Candida</taxon>
    </lineage>
</organism>
<dbReference type="PANTHER" id="PTHR28241:SF1">
    <property type="entry name" value="MITOCHONDRIAL IMPORT PROTEIN 1"/>
    <property type="match status" value="1"/>
</dbReference>
<dbReference type="AlphaFoldDB" id="A0A8X7NS17"/>